<accession>A0A1L6TGD4</accession>
<dbReference type="PANTHER" id="PTHR38101">
    <property type="entry name" value="UPF0307 PROTEIN YJGA"/>
    <property type="match status" value="1"/>
</dbReference>
<dbReference type="Pfam" id="PF04751">
    <property type="entry name" value="DarP"/>
    <property type="match status" value="1"/>
</dbReference>
<evidence type="ECO:0000313" key="6">
    <source>
        <dbReference type="Proteomes" id="UP000029558"/>
    </source>
</evidence>
<sequence length="90" mass="10527">MQEDNEFDYKSKSQVKRELLEITVIAEQLILLTEIQIKKIPLADHILAQVAKGRKLSKIARKRHIQYVSKLLRNEDNLSEIIGAFEKIRK</sequence>
<dbReference type="GO" id="GO:0042254">
    <property type="term" value="P:ribosome biogenesis"/>
    <property type="evidence" value="ECO:0007669"/>
    <property type="project" value="UniProtKB-KW"/>
</dbReference>
<dbReference type="GO" id="GO:0005829">
    <property type="term" value="C:cytosol"/>
    <property type="evidence" value="ECO:0007669"/>
    <property type="project" value="TreeGrafter"/>
</dbReference>
<dbReference type="GO" id="GO:0019843">
    <property type="term" value="F:rRNA binding"/>
    <property type="evidence" value="ECO:0007669"/>
    <property type="project" value="UniProtKB-KW"/>
</dbReference>
<dbReference type="OrthoDB" id="5293604at2"/>
<dbReference type="EMBL" id="CP012508">
    <property type="protein sequence ID" value="ALB21418.1"/>
    <property type="molecule type" value="Genomic_DNA"/>
</dbReference>
<evidence type="ECO:0000256" key="3">
    <source>
        <dbReference type="ARBA" id="ARBA00022730"/>
    </source>
</evidence>
<keyword evidence="2" id="KW-0690">Ribosome biogenesis</keyword>
<keyword evidence="1" id="KW-0963">Cytoplasm</keyword>
<organism evidence="5 6">
    <name type="scientific">Piscirickettsia salmonis</name>
    <dbReference type="NCBI Taxonomy" id="1238"/>
    <lineage>
        <taxon>Bacteria</taxon>
        <taxon>Pseudomonadati</taxon>
        <taxon>Pseudomonadota</taxon>
        <taxon>Gammaproteobacteria</taxon>
        <taxon>Thiotrichales</taxon>
        <taxon>Piscirickettsiaceae</taxon>
        <taxon>Piscirickettsia</taxon>
    </lineage>
</organism>
<evidence type="ECO:0000256" key="1">
    <source>
        <dbReference type="ARBA" id="ARBA00022490"/>
    </source>
</evidence>
<reference evidence="5 6" key="1">
    <citation type="journal article" date="2014" name="Genome Announc.">
        <title>Comparative Genome Analysis of Two Isolates of the Fish Pathogen Piscirickettsia salmonis from Different Hosts Reveals Major Differences in Virulence-Associated Secretion Systems.</title>
        <authorList>
            <person name="Bohle H."/>
            <person name="Henriquez P."/>
            <person name="Grothusen H."/>
            <person name="Navas E."/>
            <person name="Sandoval A."/>
            <person name="Bustamante F."/>
            <person name="Bustos P."/>
            <person name="Mancilla M."/>
        </authorList>
    </citation>
    <scope>NUCLEOTIDE SEQUENCE [LARGE SCALE GENOMIC DNA]</scope>
    <source>
        <strain evidence="6">B1-32597</strain>
    </source>
</reference>
<keyword evidence="4" id="KW-0694">RNA-binding</keyword>
<dbReference type="Proteomes" id="UP000029558">
    <property type="component" value="Chromosome"/>
</dbReference>
<evidence type="ECO:0000313" key="5">
    <source>
        <dbReference type="EMBL" id="ALB21418.1"/>
    </source>
</evidence>
<gene>
    <name evidence="5" type="primary">yjgA</name>
    <name evidence="5" type="ORF">KU39_232</name>
</gene>
<dbReference type="SUPFAM" id="SSF158710">
    <property type="entry name" value="PSPTO4464-like"/>
    <property type="match status" value="1"/>
</dbReference>
<dbReference type="RefSeq" id="WP_017377627.1">
    <property type="nucleotide sequence ID" value="NZ_CP012508.1"/>
</dbReference>
<proteinExistence type="predicted"/>
<dbReference type="PANTHER" id="PTHR38101:SF1">
    <property type="entry name" value="UPF0307 PROTEIN YJGA"/>
    <property type="match status" value="1"/>
</dbReference>
<evidence type="ECO:0000256" key="2">
    <source>
        <dbReference type="ARBA" id="ARBA00022517"/>
    </source>
</evidence>
<dbReference type="InterPro" id="IPR023153">
    <property type="entry name" value="DarP_sf"/>
</dbReference>
<name>A0A1L6TGD4_PISSA</name>
<keyword evidence="3" id="KW-0699">rRNA-binding</keyword>
<dbReference type="AlphaFoldDB" id="A0A1L6TGD4"/>
<protein>
    <submittedName>
        <fullName evidence="5">Ribosome-associated protein YjgA</fullName>
    </submittedName>
</protein>
<dbReference type="SMR" id="A0A1L6TGD4"/>
<evidence type="ECO:0000256" key="4">
    <source>
        <dbReference type="ARBA" id="ARBA00022884"/>
    </source>
</evidence>
<dbReference type="InterPro" id="IPR006839">
    <property type="entry name" value="DarP"/>
</dbReference>
<dbReference type="Gene3D" id="1.10.60.30">
    <property type="entry name" value="PSPTO4464-like domains"/>
    <property type="match status" value="1"/>
</dbReference>